<dbReference type="EMBL" id="RBLC01000005">
    <property type="protein sequence ID" value="RKS19227.1"/>
    <property type="molecule type" value="Genomic_DNA"/>
</dbReference>
<proteinExistence type="predicted"/>
<dbReference type="AlphaFoldDB" id="A0A495LZN1"/>
<protein>
    <submittedName>
        <fullName evidence="2">Uncharacterized protein</fullName>
    </submittedName>
</protein>
<dbReference type="RefSeq" id="WP_121377456.1">
    <property type="nucleotide sequence ID" value="NZ_RBLC01000005.1"/>
</dbReference>
<comment type="caution">
    <text evidence="2">The sequence shown here is derived from an EMBL/GenBank/DDBJ whole genome shotgun (WGS) entry which is preliminary data.</text>
</comment>
<keyword evidence="3" id="KW-1185">Reference proteome</keyword>
<accession>A0A495LZN1</accession>
<gene>
    <name evidence="2" type="ORF">CLV94_3179</name>
</gene>
<reference evidence="2 3" key="1">
    <citation type="submission" date="2018-10" db="EMBL/GenBank/DDBJ databases">
        <title>Genomic Encyclopedia of Archaeal and Bacterial Type Strains, Phase II (KMG-II): from individual species to whole genera.</title>
        <authorList>
            <person name="Goeker M."/>
        </authorList>
    </citation>
    <scope>NUCLEOTIDE SEQUENCE [LARGE SCALE GENOMIC DNA]</scope>
    <source>
        <strain evidence="2 3">DSM 29537</strain>
    </source>
</reference>
<sequence>METKITFGTEEKDRFQKPSFTEELISKKEELKKRMKDKNLQLKNLLKTNLELLKSNDINMMLF</sequence>
<dbReference type="Proteomes" id="UP000277579">
    <property type="component" value="Unassembled WGS sequence"/>
</dbReference>
<name>A0A495LZN1_9FLAO</name>
<evidence type="ECO:0000313" key="3">
    <source>
        <dbReference type="Proteomes" id="UP000277579"/>
    </source>
</evidence>
<organism evidence="2 3">
    <name type="scientific">Flavobacterium endophyticum</name>
    <dbReference type="NCBI Taxonomy" id="1540163"/>
    <lineage>
        <taxon>Bacteria</taxon>
        <taxon>Pseudomonadati</taxon>
        <taxon>Bacteroidota</taxon>
        <taxon>Flavobacteriia</taxon>
        <taxon>Flavobacteriales</taxon>
        <taxon>Flavobacteriaceae</taxon>
        <taxon>Flavobacterium</taxon>
    </lineage>
</organism>
<evidence type="ECO:0000256" key="1">
    <source>
        <dbReference type="SAM" id="Coils"/>
    </source>
</evidence>
<evidence type="ECO:0000313" key="2">
    <source>
        <dbReference type="EMBL" id="RKS19227.1"/>
    </source>
</evidence>
<feature type="coiled-coil region" evidence="1">
    <location>
        <begin position="21"/>
        <end position="48"/>
    </location>
</feature>
<keyword evidence="1" id="KW-0175">Coiled coil</keyword>